<dbReference type="Pfam" id="PF04134">
    <property type="entry name" value="DCC1-like"/>
    <property type="match status" value="1"/>
</dbReference>
<gene>
    <name evidence="1" type="ORF">F0M18_09880</name>
</gene>
<dbReference type="InterPro" id="IPR007263">
    <property type="entry name" value="DCC1-like"/>
</dbReference>
<name>A0A5B0X0H5_9GAMM</name>
<evidence type="ECO:0000313" key="2">
    <source>
        <dbReference type="Proteomes" id="UP000323708"/>
    </source>
</evidence>
<dbReference type="AlphaFoldDB" id="A0A5B0X0H5"/>
<reference evidence="1 2" key="1">
    <citation type="submission" date="2019-09" db="EMBL/GenBank/DDBJ databases">
        <authorList>
            <person name="Chen X.-Y."/>
        </authorList>
    </citation>
    <scope>NUCLEOTIDE SEQUENCE [LARGE SCALE GENOMIC DNA]</scope>
    <source>
        <strain evidence="1 2">NY5</strain>
    </source>
</reference>
<evidence type="ECO:0000313" key="1">
    <source>
        <dbReference type="EMBL" id="KAA1192077.1"/>
    </source>
</evidence>
<dbReference type="EMBL" id="VTUX01000004">
    <property type="protein sequence ID" value="KAA1192077.1"/>
    <property type="molecule type" value="Genomic_DNA"/>
</dbReference>
<proteinExistence type="predicted"/>
<comment type="caution">
    <text evidence="1">The sequence shown here is derived from an EMBL/GenBank/DDBJ whole genome shotgun (WGS) entry which is preliminary data.</text>
</comment>
<organism evidence="1 2">
    <name type="scientific">Pseudohalioglobus sediminis</name>
    <dbReference type="NCBI Taxonomy" id="2606449"/>
    <lineage>
        <taxon>Bacteria</taxon>
        <taxon>Pseudomonadati</taxon>
        <taxon>Pseudomonadota</taxon>
        <taxon>Gammaproteobacteria</taxon>
        <taxon>Cellvibrionales</taxon>
        <taxon>Halieaceae</taxon>
        <taxon>Pseudohalioglobus</taxon>
    </lineage>
</organism>
<dbReference type="InterPro" id="IPR044691">
    <property type="entry name" value="DCC1_Trx"/>
</dbReference>
<sequence>MQPASHATLFYDGRCPLCLKEMQRLEEIKDTRLRLQDIHALPAGADLPDRDTLLRTLHLQLPDGSLLTGLDANVAAWQYTRYGAWWRWLRWPLIGPLASMVYTAWARWRYRRLYPSPCSNDKDSCDAPD</sequence>
<protein>
    <submittedName>
        <fullName evidence="1">DUF393 domain-containing protein</fullName>
    </submittedName>
</protein>
<dbReference type="Proteomes" id="UP000323708">
    <property type="component" value="Unassembled WGS sequence"/>
</dbReference>
<dbReference type="PANTHER" id="PTHR34290">
    <property type="entry name" value="SI:CH73-390P7.2"/>
    <property type="match status" value="1"/>
</dbReference>
<dbReference type="GO" id="GO:0015035">
    <property type="term" value="F:protein-disulfide reductase activity"/>
    <property type="evidence" value="ECO:0007669"/>
    <property type="project" value="InterPro"/>
</dbReference>
<accession>A0A5B0X0H5</accession>
<keyword evidence="2" id="KW-1185">Reference proteome</keyword>
<dbReference type="PANTHER" id="PTHR34290:SF2">
    <property type="entry name" value="OS04G0668800 PROTEIN"/>
    <property type="match status" value="1"/>
</dbReference>